<evidence type="ECO:0000313" key="5">
    <source>
        <dbReference type="EMBL" id="KAA3524138.1"/>
    </source>
</evidence>
<accession>A0A368NU20</accession>
<evidence type="ECO:0000256" key="3">
    <source>
        <dbReference type="PROSITE-ProRule" id="PRU00339"/>
    </source>
</evidence>
<dbReference type="OrthoDB" id="6193797at2"/>
<dbReference type="SMART" id="SM00028">
    <property type="entry name" value="TPR"/>
    <property type="match status" value="5"/>
</dbReference>
<reference evidence="4 6" key="1">
    <citation type="submission" date="2018-08" db="EMBL/GenBank/DDBJ databases">
        <title>Genome sequencing of Agrobacterium vitis strain ICMP 10754.</title>
        <authorList>
            <person name="Visnovsky S.B."/>
            <person name="Pitman A.R."/>
        </authorList>
    </citation>
    <scope>NUCLEOTIDE SEQUENCE [LARGE SCALE GENOMIC DNA]</scope>
    <source>
        <strain evidence="4 6">ICMP 10754</strain>
    </source>
</reference>
<gene>
    <name evidence="5" type="ORF">DXT89_19340</name>
    <name evidence="4" type="ORF">DXT89_20065</name>
</gene>
<dbReference type="AlphaFoldDB" id="A0A368NU20"/>
<sequence>MTNQSASGERLIQAFQLHKAGMLDEAIAHYRAILEEEPDQVDALRLLASAERSRGDLAQSLSLYARALRLAPEESDIWYNLGNALGEAGRKPDALEAYQRAAQLAPDNAACYANIGVTHADLDNYPAAVIAYRQALVLDPQNRIALHNLGNALAEVGEAEAAIALLSKALEIYPTSAEAHYNLGINLLRLSDYTTGFAEYEWRWQAEGFPGEARHTEIADWNGRPFQGKRLLVHAEQGLGDTIQFVKLLPLVKSLGGEVILQVPNKLVGLLADVPGADRVQAENPPAGTIDFQVPLLGLPHRLKLTLGSVPKARAYVQPQVARVGLWRERLDLKQGEKTLGFVWRGNPLSPAEKGRSLAGPEQLSPFASLCGTRLIALQKLDEAALEPADTPSGYKVAGLSFTLEHPGPDFDAGADAFLDTAAILTQFSAFVSVCTAPLHLAGSLGVPTIGLLKKVPDWRWGTDGRTSPWYPSMQLCRQTEAGDFSAPIAQAVSLAEAITNKS</sequence>
<dbReference type="RefSeq" id="WP_114386739.1">
    <property type="nucleotide sequence ID" value="NZ_CP055265.1"/>
</dbReference>
<organism evidence="4 6">
    <name type="scientific">Agrobacterium vitis</name>
    <name type="common">Rhizobium vitis</name>
    <dbReference type="NCBI Taxonomy" id="373"/>
    <lineage>
        <taxon>Bacteria</taxon>
        <taxon>Pseudomonadati</taxon>
        <taxon>Pseudomonadota</taxon>
        <taxon>Alphaproteobacteria</taxon>
        <taxon>Hyphomicrobiales</taxon>
        <taxon>Rhizobiaceae</taxon>
        <taxon>Rhizobium/Agrobacterium group</taxon>
        <taxon>Agrobacterium</taxon>
    </lineage>
</organism>
<keyword evidence="2 3" id="KW-0802">TPR repeat</keyword>
<dbReference type="PANTHER" id="PTHR44943">
    <property type="entry name" value="CELLULOSE SYNTHASE OPERON PROTEIN C"/>
    <property type="match status" value="1"/>
</dbReference>
<comment type="caution">
    <text evidence="4">The sequence shown here is derived from an EMBL/GenBank/DDBJ whole genome shotgun (WGS) entry which is preliminary data.</text>
</comment>
<dbReference type="SUPFAM" id="SSF53756">
    <property type="entry name" value="UDP-Glycosyltransferase/glycogen phosphorylase"/>
    <property type="match status" value="1"/>
</dbReference>
<dbReference type="Gene3D" id="1.25.40.10">
    <property type="entry name" value="Tetratricopeptide repeat domain"/>
    <property type="match status" value="3"/>
</dbReference>
<feature type="repeat" description="TPR" evidence="3">
    <location>
        <begin position="41"/>
        <end position="74"/>
    </location>
</feature>
<dbReference type="EMBL" id="QUSG01000014">
    <property type="protein sequence ID" value="KAA3524138.1"/>
    <property type="molecule type" value="Genomic_DNA"/>
</dbReference>
<keyword evidence="1" id="KW-0677">Repeat</keyword>
<proteinExistence type="predicted"/>
<dbReference type="Proteomes" id="UP000436911">
    <property type="component" value="Unassembled WGS sequence"/>
</dbReference>
<dbReference type="InterPro" id="IPR019734">
    <property type="entry name" value="TPR_rpt"/>
</dbReference>
<dbReference type="InterPro" id="IPR011990">
    <property type="entry name" value="TPR-like_helical_dom_sf"/>
</dbReference>
<feature type="repeat" description="TPR" evidence="3">
    <location>
        <begin position="109"/>
        <end position="142"/>
    </location>
</feature>
<feature type="repeat" description="TPR" evidence="3">
    <location>
        <begin position="143"/>
        <end position="176"/>
    </location>
</feature>
<dbReference type="PROSITE" id="PS50005">
    <property type="entry name" value="TPR"/>
    <property type="match status" value="4"/>
</dbReference>
<evidence type="ECO:0000313" key="6">
    <source>
        <dbReference type="Proteomes" id="UP000436911"/>
    </source>
</evidence>
<dbReference type="InterPro" id="IPR051685">
    <property type="entry name" value="Ycf3/AcsC/BcsC/TPR_MFPF"/>
</dbReference>
<dbReference type="PANTHER" id="PTHR44943:SF8">
    <property type="entry name" value="TPR REPEAT-CONTAINING PROTEIN MJ0263"/>
    <property type="match status" value="1"/>
</dbReference>
<name>A0A368NU20_AGRVI</name>
<evidence type="ECO:0000256" key="1">
    <source>
        <dbReference type="ARBA" id="ARBA00022737"/>
    </source>
</evidence>
<dbReference type="Pfam" id="PF13432">
    <property type="entry name" value="TPR_16"/>
    <property type="match status" value="2"/>
</dbReference>
<feature type="repeat" description="TPR" evidence="3">
    <location>
        <begin position="75"/>
        <end position="108"/>
    </location>
</feature>
<protein>
    <submittedName>
        <fullName evidence="4">Tetratricopeptide repeat protein</fullName>
    </submittedName>
</protein>
<dbReference type="SUPFAM" id="SSF48452">
    <property type="entry name" value="TPR-like"/>
    <property type="match status" value="1"/>
</dbReference>
<dbReference type="Gene3D" id="3.40.50.2000">
    <property type="entry name" value="Glycogen Phosphorylase B"/>
    <property type="match status" value="1"/>
</dbReference>
<dbReference type="GeneID" id="60683338"/>
<dbReference type="EMBL" id="QUSG01000015">
    <property type="protein sequence ID" value="KAA3523738.1"/>
    <property type="molecule type" value="Genomic_DNA"/>
</dbReference>
<dbReference type="PROSITE" id="PS50293">
    <property type="entry name" value="TPR_REGION"/>
    <property type="match status" value="1"/>
</dbReference>
<evidence type="ECO:0000313" key="4">
    <source>
        <dbReference type="EMBL" id="KAA3523738.1"/>
    </source>
</evidence>
<evidence type="ECO:0000256" key="2">
    <source>
        <dbReference type="ARBA" id="ARBA00022803"/>
    </source>
</evidence>